<evidence type="ECO:0000256" key="10">
    <source>
        <dbReference type="ARBA" id="ARBA00022759"/>
    </source>
</evidence>
<evidence type="ECO:0000256" key="13">
    <source>
        <dbReference type="ARBA" id="ARBA00022908"/>
    </source>
</evidence>
<dbReference type="Gene3D" id="2.40.70.10">
    <property type="entry name" value="Acid Proteases"/>
    <property type="match status" value="1"/>
</dbReference>
<evidence type="ECO:0000256" key="11">
    <source>
        <dbReference type="ARBA" id="ARBA00022801"/>
    </source>
</evidence>
<name>A0ABQ8L2F6_LABRO</name>
<dbReference type="InterPro" id="IPR005162">
    <property type="entry name" value="Retrotrans_gag_dom"/>
</dbReference>
<dbReference type="Pfam" id="PF17917">
    <property type="entry name" value="RT_RNaseH"/>
    <property type="match status" value="1"/>
</dbReference>
<dbReference type="InterPro" id="IPR043128">
    <property type="entry name" value="Rev_trsase/Diguanyl_cyclase"/>
</dbReference>
<comment type="caution">
    <text evidence="22">The sequence shown here is derived from an EMBL/GenBank/DDBJ whole genome shotgun (WGS) entry which is preliminary data.</text>
</comment>
<keyword evidence="11" id="KW-0378">Hydrolase</keyword>
<comment type="similarity">
    <text evidence="1">Belongs to the beta type-B retroviral polymerase family. HERV class-II K(HML-2) pol subfamily.</text>
</comment>
<dbReference type="SUPFAM" id="SSF53098">
    <property type="entry name" value="Ribonuclease H-like"/>
    <property type="match status" value="1"/>
</dbReference>
<evidence type="ECO:0000259" key="21">
    <source>
        <dbReference type="PROSITE" id="PS50994"/>
    </source>
</evidence>
<keyword evidence="6" id="KW-0548">Nucleotidyltransferase</keyword>
<evidence type="ECO:0000256" key="16">
    <source>
        <dbReference type="ARBA" id="ARBA00023125"/>
    </source>
</evidence>
<keyword evidence="23" id="KW-1185">Reference proteome</keyword>
<keyword evidence="14" id="KW-0695">RNA-directed DNA polymerase</keyword>
<keyword evidence="5" id="KW-0808">Transferase</keyword>
<dbReference type="EC" id="2.7.7.49" evidence="3"/>
<evidence type="ECO:0000256" key="3">
    <source>
        <dbReference type="ARBA" id="ARBA00012493"/>
    </source>
</evidence>
<feature type="compositionally biased region" description="Basic and acidic residues" evidence="19">
    <location>
        <begin position="369"/>
        <end position="379"/>
    </location>
</feature>
<protein>
    <recommendedName>
        <fullName evidence="18">Gypsy retrotransposon integrase-like protein 1</fullName>
        <ecNumber evidence="3">2.7.7.49</ecNumber>
        <ecNumber evidence="2">3.1.26.4</ecNumber>
    </recommendedName>
</protein>
<dbReference type="EC" id="3.1.26.4" evidence="2"/>
<keyword evidence="10" id="KW-0255">Endonuclease</keyword>
<dbReference type="PANTHER" id="PTHR37984:SF5">
    <property type="entry name" value="PROTEIN NYNRIN-LIKE"/>
    <property type="match status" value="1"/>
</dbReference>
<evidence type="ECO:0000256" key="4">
    <source>
        <dbReference type="ARBA" id="ARBA00022670"/>
    </source>
</evidence>
<evidence type="ECO:0000256" key="5">
    <source>
        <dbReference type="ARBA" id="ARBA00022679"/>
    </source>
</evidence>
<keyword evidence="9" id="KW-0064">Aspartyl protease</keyword>
<dbReference type="PROSITE" id="PS50994">
    <property type="entry name" value="INTEGRASE"/>
    <property type="match status" value="1"/>
</dbReference>
<dbReference type="Pfam" id="PF17921">
    <property type="entry name" value="Integrase_H2C2"/>
    <property type="match status" value="1"/>
</dbReference>
<dbReference type="Proteomes" id="UP000830375">
    <property type="component" value="Unassembled WGS sequence"/>
</dbReference>
<evidence type="ECO:0000256" key="17">
    <source>
        <dbReference type="ARBA" id="ARBA00023172"/>
    </source>
</evidence>
<dbReference type="Gene3D" id="1.10.340.70">
    <property type="match status" value="1"/>
</dbReference>
<feature type="region of interest" description="Disordered" evidence="19">
    <location>
        <begin position="30"/>
        <end position="57"/>
    </location>
</feature>
<evidence type="ECO:0000256" key="15">
    <source>
        <dbReference type="ARBA" id="ARBA00022932"/>
    </source>
</evidence>
<dbReference type="InterPro" id="IPR001584">
    <property type="entry name" value="Integrase_cat-core"/>
</dbReference>
<evidence type="ECO:0000256" key="2">
    <source>
        <dbReference type="ARBA" id="ARBA00012180"/>
    </source>
</evidence>
<evidence type="ECO:0000256" key="18">
    <source>
        <dbReference type="ARBA" id="ARBA00039658"/>
    </source>
</evidence>
<dbReference type="Pfam" id="PF00078">
    <property type="entry name" value="RVT_1"/>
    <property type="match status" value="1"/>
</dbReference>
<sequence>MENYSGEAFVHHRDQVTNLIDTFSELYLDSEEEREGRDVSTEQIGELSPKNDDLPLPPPPLEFYEDELQHNNSGNEQRISSIEEHLVDLEHRVSELVPNETLNVQLKACEDRLNYRLQRELDRLKQQCYTRVDELSQSIVDCLKRRDRQLDQQFKAIKPITSTPVCSSIATSQKLSQTPSKSASLTQDITEKVTYLSSPNPYPTVKMDLPTFSNLDSEDPIDFIDRFEEYNELRPLHHEELLAALSVSLKDTAKSWWRAERQNIRDWPSFKEKFLFSFLNEDHKEVAAQKLANCRQRVNENIRDFAFNYRAMTLKINPEMPENELVQATLRNCNPRLASLLRGTVKTVNDLVRLGTQIEKDWTESKRRWNQVKDEEQKRKSSNGKGPQNRVMFVDPAFNSHCNNVLQAPLILKHSYFNAVIDTGSTFSLLQEKVWQRLRQKDEQLTKSAQTFMLANGQSQKTQGKVCWQCEIYGVKQEITFYVMEDENLAVPVILGVDFLKKAGVVIDFNASRVYLPDVNSSHPMCFNDVHEPASIQFYVAQGEGAMHNEEELKLIDQAVESSNASAQVKSQLKALMYNWPSVCTLKLGRTNCIRHEIKTTDELPLRKKPYRVSRAKNDFIEEQVKELLQQKIIRPSTSPWASPVVVVDKKDGGSRLCVDYRGLNAKTHLDPYPMPQITDILDSLQSAKVFSTLDLKCGYWQVEMNPASVEKTAFVTASGIYEFLCLPFGLKNAAASFQRLMEQVLREHKNKCCMVYIDDIIVYSPDLQTHLHHLKQVFHSLHKAGLTLNLKKCKFIRASLDYLGHTITADGVKVNSDKVDAVRTFPTPKSLKEVQRFLGLAAWYHRFIPDFSTKTAPLHALKRKDAEWKWTEECQRSFDLIKDELTRAPVLSTPNFDCSFKVQTDASNVGLGAVLTQEVDGQERVIAYASRLLRGAEKSYSTSEKECLAVVWAVEKWHHYLEGRAFEVITDHASLVWLFRHPKPSSRLERWTIRLQGYHFTVRYLKGQCNVVPDVLSRRYSAESPAALLHTPVKHGFNPLTCDLPLDLSEMADEQKKDPECQEIMVNAKKQHTTDLKRTHYVIKNEVLFRSVPCPKEGQRLQVVVPAKLKEVMLTYAHDSPLSGHLGKFKTLMRLLEFAYWPSIRTDVWQHCTECRKCQVYKPTNLKPAGSLQSVPIVEPGFMLGMDIMGPFPRSTRQNEYLLVIVDYFSKWVEVFPMRNAKATTIVKILLEEIFTRWGTPAFIVSDRGTQFTSKLLEQLCKQWQVTQKLTTAYHPQSNLTERVNRSLKTMIAMYVEENHRTWDQWLCEFRFALNTAWHESTGHSPAEIALGRKLKGPLQRALQNPPDPDQPAYSVLDRQQLLYESVKENVGKAQAKQRKYYNLNRRTQNFSEGDLVWVRTHPLSRADDAFMAKISPKWKGPAKVTKKLGPVNYRVVMLSDPSQEDTYHTQNLKICHGQIFRP</sequence>
<evidence type="ECO:0000256" key="14">
    <source>
        <dbReference type="ARBA" id="ARBA00022918"/>
    </source>
</evidence>
<evidence type="ECO:0000256" key="19">
    <source>
        <dbReference type="SAM" id="MobiDB-lite"/>
    </source>
</evidence>
<dbReference type="CDD" id="cd01647">
    <property type="entry name" value="RT_LTR"/>
    <property type="match status" value="1"/>
</dbReference>
<keyword evidence="15" id="KW-0239">DNA-directed DNA polymerase</keyword>
<keyword evidence="8" id="KW-0479">Metal-binding</keyword>
<proteinExistence type="inferred from homology"/>
<dbReference type="PANTHER" id="PTHR37984">
    <property type="entry name" value="PROTEIN CBG26694"/>
    <property type="match status" value="1"/>
</dbReference>
<dbReference type="PROSITE" id="PS50878">
    <property type="entry name" value="RT_POL"/>
    <property type="match status" value="1"/>
</dbReference>
<keyword evidence="13" id="KW-0229">DNA integration</keyword>
<dbReference type="Gene3D" id="3.30.420.10">
    <property type="entry name" value="Ribonuclease H-like superfamily/Ribonuclease H"/>
    <property type="match status" value="1"/>
</dbReference>
<evidence type="ECO:0000313" key="23">
    <source>
        <dbReference type="Proteomes" id="UP000830375"/>
    </source>
</evidence>
<dbReference type="Pfam" id="PF03732">
    <property type="entry name" value="Retrotrans_gag"/>
    <property type="match status" value="1"/>
</dbReference>
<dbReference type="SUPFAM" id="SSF56672">
    <property type="entry name" value="DNA/RNA polymerases"/>
    <property type="match status" value="1"/>
</dbReference>
<dbReference type="PROSITE" id="PS00141">
    <property type="entry name" value="ASP_PROTEASE"/>
    <property type="match status" value="1"/>
</dbReference>
<dbReference type="InterPro" id="IPR043502">
    <property type="entry name" value="DNA/RNA_pol_sf"/>
</dbReference>
<reference evidence="22 23" key="1">
    <citation type="submission" date="2022-01" db="EMBL/GenBank/DDBJ databases">
        <title>A high-quality chromosome-level genome assembly of rohu carp, Labeo rohita.</title>
        <authorList>
            <person name="Arick M.A. II"/>
            <person name="Hsu C.-Y."/>
            <person name="Magbanua Z."/>
            <person name="Pechanova O."/>
            <person name="Grover C."/>
            <person name="Miller E."/>
            <person name="Thrash A."/>
            <person name="Ezzel L."/>
            <person name="Alam S."/>
            <person name="Benzie J."/>
            <person name="Hamilton M."/>
            <person name="Karsi A."/>
            <person name="Lawrence M.L."/>
            <person name="Peterson D.G."/>
        </authorList>
    </citation>
    <scope>NUCLEOTIDE SEQUENCE [LARGE SCALE GENOMIC DNA]</scope>
    <source>
        <strain evidence="23">BAU-BD-2019</strain>
        <tissue evidence="22">Blood</tissue>
    </source>
</reference>
<dbReference type="Pfam" id="PF00665">
    <property type="entry name" value="rve"/>
    <property type="match status" value="1"/>
</dbReference>
<feature type="region of interest" description="Disordered" evidence="19">
    <location>
        <begin position="369"/>
        <end position="390"/>
    </location>
</feature>
<evidence type="ECO:0000256" key="9">
    <source>
        <dbReference type="ARBA" id="ARBA00022750"/>
    </source>
</evidence>
<dbReference type="Pfam" id="PF24626">
    <property type="entry name" value="SH3_Tf2-1"/>
    <property type="match status" value="1"/>
</dbReference>
<dbReference type="Pfam" id="PF13975">
    <property type="entry name" value="gag-asp_proteas"/>
    <property type="match status" value="1"/>
</dbReference>
<evidence type="ECO:0000256" key="12">
    <source>
        <dbReference type="ARBA" id="ARBA00022842"/>
    </source>
</evidence>
<feature type="domain" description="Reverse transcriptase" evidence="20">
    <location>
        <begin position="629"/>
        <end position="808"/>
    </location>
</feature>
<gene>
    <name evidence="22" type="ORF">H4Q32_024090</name>
</gene>
<keyword evidence="7" id="KW-0540">Nuclease</keyword>
<dbReference type="Gene3D" id="3.30.70.270">
    <property type="match status" value="2"/>
</dbReference>
<dbReference type="EMBL" id="JACTAM010002389">
    <property type="protein sequence ID" value="KAI2644920.1"/>
    <property type="molecule type" value="Genomic_DNA"/>
</dbReference>
<dbReference type="SUPFAM" id="SSF50630">
    <property type="entry name" value="Acid proteases"/>
    <property type="match status" value="1"/>
</dbReference>
<dbReference type="InterPro" id="IPR001969">
    <property type="entry name" value="Aspartic_peptidase_AS"/>
</dbReference>
<dbReference type="CDD" id="cd00303">
    <property type="entry name" value="retropepsin_like"/>
    <property type="match status" value="1"/>
</dbReference>
<evidence type="ECO:0000259" key="20">
    <source>
        <dbReference type="PROSITE" id="PS50878"/>
    </source>
</evidence>
<dbReference type="InterPro" id="IPR050951">
    <property type="entry name" value="Retrovirus_Pol_polyprotein"/>
</dbReference>
<dbReference type="InterPro" id="IPR041588">
    <property type="entry name" value="Integrase_H2C2"/>
</dbReference>
<evidence type="ECO:0000256" key="1">
    <source>
        <dbReference type="ARBA" id="ARBA00010879"/>
    </source>
</evidence>
<keyword evidence="12" id="KW-0460">Magnesium</keyword>
<evidence type="ECO:0000313" key="22">
    <source>
        <dbReference type="EMBL" id="KAI2644920.1"/>
    </source>
</evidence>
<keyword evidence="17" id="KW-0233">DNA recombination</keyword>
<feature type="domain" description="Integrase catalytic" evidence="21">
    <location>
        <begin position="1173"/>
        <end position="1335"/>
    </location>
</feature>
<accession>A0ABQ8L2F6</accession>
<dbReference type="InterPro" id="IPR021109">
    <property type="entry name" value="Peptidase_aspartic_dom_sf"/>
</dbReference>
<dbReference type="CDD" id="cd09274">
    <property type="entry name" value="RNase_HI_RT_Ty3"/>
    <property type="match status" value="1"/>
</dbReference>
<keyword evidence="16" id="KW-0238">DNA-binding</keyword>
<dbReference type="Gene3D" id="3.10.10.10">
    <property type="entry name" value="HIV Type 1 Reverse Transcriptase, subunit A, domain 1"/>
    <property type="match status" value="1"/>
</dbReference>
<dbReference type="InterPro" id="IPR056924">
    <property type="entry name" value="SH3_Tf2-1"/>
</dbReference>
<evidence type="ECO:0000256" key="8">
    <source>
        <dbReference type="ARBA" id="ARBA00022723"/>
    </source>
</evidence>
<organism evidence="22 23">
    <name type="scientific">Labeo rohita</name>
    <name type="common">Indian major carp</name>
    <name type="synonym">Cyprinus rohita</name>
    <dbReference type="NCBI Taxonomy" id="84645"/>
    <lineage>
        <taxon>Eukaryota</taxon>
        <taxon>Metazoa</taxon>
        <taxon>Chordata</taxon>
        <taxon>Craniata</taxon>
        <taxon>Vertebrata</taxon>
        <taxon>Euteleostomi</taxon>
        <taxon>Actinopterygii</taxon>
        <taxon>Neopterygii</taxon>
        <taxon>Teleostei</taxon>
        <taxon>Ostariophysi</taxon>
        <taxon>Cypriniformes</taxon>
        <taxon>Cyprinidae</taxon>
        <taxon>Labeoninae</taxon>
        <taxon>Labeonini</taxon>
        <taxon>Labeo</taxon>
    </lineage>
</organism>
<evidence type="ECO:0000256" key="6">
    <source>
        <dbReference type="ARBA" id="ARBA00022695"/>
    </source>
</evidence>
<dbReference type="InterPro" id="IPR012337">
    <property type="entry name" value="RNaseH-like_sf"/>
</dbReference>
<evidence type="ECO:0000256" key="7">
    <source>
        <dbReference type="ARBA" id="ARBA00022722"/>
    </source>
</evidence>
<dbReference type="InterPro" id="IPR041373">
    <property type="entry name" value="RT_RNaseH"/>
</dbReference>
<dbReference type="InterPro" id="IPR000477">
    <property type="entry name" value="RT_dom"/>
</dbReference>
<dbReference type="InterPro" id="IPR036397">
    <property type="entry name" value="RNaseH_sf"/>
</dbReference>
<keyword evidence="4" id="KW-0645">Protease</keyword>